<accession>A0A7Y6TV29</accession>
<keyword evidence="1" id="KW-0812">Transmembrane</keyword>
<proteinExistence type="predicted"/>
<name>A0A7Y6TV29_9BURK</name>
<sequence length="481" mass="50194">MRRAERLAGGRRFAAIVALVLAGPAAPSGVDDSAGFRFSAPLEVTAPAPFVELELPPSAYARSRQPDLRDLRIVDTRGERVPFALLPTPAPHEAERRRPITLYPLPARRSAAGTWDAPIDVSVDGDRVRVTRHAATSAAGGASAASAPGGWLFDLGDPAERGAPAGEAPPHALRVTWPGADEFAAPYSIETSRDLRTWAPAGGGQLMALASAGGALTQPLVELPGGSARFVRLVWSDPAGAPRLGGAEALVRAPGDPRASDATELVVEPIAAPSGERDPAAARALQFDLGAPLPLVDVNLRLASGTRVAPVRVQGRERVDAAWRDLAQGVFYRLERNGAASVAPALPVGASVRFVRIVPDERAAALTPAATRLVARARLAHLVFVAEGAAPYRLLAGSTDAGPGALPLATLVPNAAEERARFGRARLGEWSEVTEVARAADAAAERARWRPWLLWGVLLVGVAVLAAMVLKLVRGNASPSG</sequence>
<reference evidence="2 3" key="1">
    <citation type="submission" date="2020-06" db="EMBL/GenBank/DDBJ databases">
        <title>Schlegella sp. ID0723 isolated from air conditioner.</title>
        <authorList>
            <person name="Kim D.Y."/>
            <person name="Kim D.-U."/>
        </authorList>
    </citation>
    <scope>NUCLEOTIDE SEQUENCE [LARGE SCALE GENOMIC DNA]</scope>
    <source>
        <strain evidence="2 3">ID0723</strain>
    </source>
</reference>
<evidence type="ECO:0000313" key="2">
    <source>
        <dbReference type="EMBL" id="NUZ04593.1"/>
    </source>
</evidence>
<protein>
    <submittedName>
        <fullName evidence="2">DUF3999 family protein</fullName>
    </submittedName>
</protein>
<evidence type="ECO:0000256" key="1">
    <source>
        <dbReference type="SAM" id="Phobius"/>
    </source>
</evidence>
<dbReference type="AlphaFoldDB" id="A0A7Y6TV29"/>
<gene>
    <name evidence="2" type="ORF">HQN59_02355</name>
</gene>
<dbReference type="RefSeq" id="WP_176065664.1">
    <property type="nucleotide sequence ID" value="NZ_JABWMJ010000001.1"/>
</dbReference>
<dbReference type="InterPro" id="IPR025060">
    <property type="entry name" value="DUF3999"/>
</dbReference>
<comment type="caution">
    <text evidence="2">The sequence shown here is derived from an EMBL/GenBank/DDBJ whole genome shotgun (WGS) entry which is preliminary data.</text>
</comment>
<keyword evidence="1" id="KW-1133">Transmembrane helix</keyword>
<keyword evidence="3" id="KW-1185">Reference proteome</keyword>
<dbReference type="Proteomes" id="UP000529637">
    <property type="component" value="Unassembled WGS sequence"/>
</dbReference>
<dbReference type="EMBL" id="JABWMJ010000001">
    <property type="protein sequence ID" value="NUZ04593.1"/>
    <property type="molecule type" value="Genomic_DNA"/>
</dbReference>
<dbReference type="Pfam" id="PF13163">
    <property type="entry name" value="DUF3999"/>
    <property type="match status" value="1"/>
</dbReference>
<evidence type="ECO:0000313" key="3">
    <source>
        <dbReference type="Proteomes" id="UP000529637"/>
    </source>
</evidence>
<keyword evidence="1" id="KW-0472">Membrane</keyword>
<organism evidence="2 3">
    <name type="scientific">Piscinibacter koreensis</name>
    <dbReference type="NCBI Taxonomy" id="2742824"/>
    <lineage>
        <taxon>Bacteria</taxon>
        <taxon>Pseudomonadati</taxon>
        <taxon>Pseudomonadota</taxon>
        <taxon>Betaproteobacteria</taxon>
        <taxon>Burkholderiales</taxon>
        <taxon>Sphaerotilaceae</taxon>
        <taxon>Piscinibacter</taxon>
    </lineage>
</organism>
<feature type="transmembrane region" description="Helical" evidence="1">
    <location>
        <begin position="452"/>
        <end position="473"/>
    </location>
</feature>